<comment type="caution">
    <text evidence="1">The sequence shown here is derived from an EMBL/GenBank/DDBJ whole genome shotgun (WGS) entry which is preliminary data.</text>
</comment>
<organism evidence="1 2">
    <name type="scientific">Halocatena marina</name>
    <dbReference type="NCBI Taxonomy" id="2934937"/>
    <lineage>
        <taxon>Archaea</taxon>
        <taxon>Methanobacteriati</taxon>
        <taxon>Methanobacteriota</taxon>
        <taxon>Stenosarchaea group</taxon>
        <taxon>Halobacteria</taxon>
        <taxon>Halobacteriales</taxon>
        <taxon>Natronomonadaceae</taxon>
        <taxon>Halocatena</taxon>
    </lineage>
</organism>
<dbReference type="EMBL" id="JBHTAX010000001">
    <property type="protein sequence ID" value="MFC7189079.1"/>
    <property type="molecule type" value="Genomic_DNA"/>
</dbReference>
<name>A0ABD5YM55_9EURY</name>
<proteinExistence type="predicted"/>
<reference evidence="1 2" key="1">
    <citation type="journal article" date="2019" name="Int. J. Syst. Evol. Microbiol.">
        <title>The Global Catalogue of Microorganisms (GCM) 10K type strain sequencing project: providing services to taxonomists for standard genome sequencing and annotation.</title>
        <authorList>
            <consortium name="The Broad Institute Genomics Platform"/>
            <consortium name="The Broad Institute Genome Sequencing Center for Infectious Disease"/>
            <person name="Wu L."/>
            <person name="Ma J."/>
        </authorList>
    </citation>
    <scope>NUCLEOTIDE SEQUENCE [LARGE SCALE GENOMIC DNA]</scope>
    <source>
        <strain evidence="1 2">RDMS1</strain>
    </source>
</reference>
<evidence type="ECO:0000313" key="2">
    <source>
        <dbReference type="Proteomes" id="UP001596417"/>
    </source>
</evidence>
<gene>
    <name evidence="1" type="ORF">ACFQL7_03915</name>
</gene>
<sequence>MTNVTPDWDIDDAGRYASIETGTDCVLIYDLDDPNAWLKSDCLTPVRE</sequence>
<dbReference type="GeneID" id="76198638"/>
<evidence type="ECO:0000313" key="1">
    <source>
        <dbReference type="EMBL" id="MFC7189079.1"/>
    </source>
</evidence>
<accession>A0ABD5YM55</accession>
<dbReference type="RefSeq" id="WP_248904898.1">
    <property type="nucleotide sequence ID" value="NZ_CP109979.1"/>
</dbReference>
<dbReference type="AlphaFoldDB" id="A0ABD5YM55"/>
<protein>
    <submittedName>
        <fullName evidence="1">Uncharacterized protein</fullName>
    </submittedName>
</protein>
<keyword evidence="2" id="KW-1185">Reference proteome</keyword>
<dbReference type="Proteomes" id="UP001596417">
    <property type="component" value="Unassembled WGS sequence"/>
</dbReference>